<accession>A0A1V5ZPR3</accession>
<sequence>MSGFENIKIEKLPGNSNETGINKDQLKDYFDNRFFDDLVNDRVKIKQQ</sequence>
<dbReference type="Proteomes" id="UP000485621">
    <property type="component" value="Unassembled WGS sequence"/>
</dbReference>
<proteinExistence type="predicted"/>
<evidence type="ECO:0000256" key="1">
    <source>
        <dbReference type="SAM" id="MobiDB-lite"/>
    </source>
</evidence>
<organism evidence="2">
    <name type="scientific">candidate division CPR1 bacterium ADurb.Bin160</name>
    <dbReference type="NCBI Taxonomy" id="1852826"/>
    <lineage>
        <taxon>Bacteria</taxon>
        <taxon>candidate division CPR1</taxon>
    </lineage>
</organism>
<protein>
    <submittedName>
        <fullName evidence="2">Uncharacterized protein</fullName>
    </submittedName>
</protein>
<reference evidence="2" key="1">
    <citation type="submission" date="2017-02" db="EMBL/GenBank/DDBJ databases">
        <title>Delving into the versatile metabolic prowess of the omnipresent phylum Bacteroidetes.</title>
        <authorList>
            <person name="Nobu M.K."/>
            <person name="Mei R."/>
            <person name="Narihiro T."/>
            <person name="Kuroda K."/>
            <person name="Liu W.-T."/>
        </authorList>
    </citation>
    <scope>NUCLEOTIDE SEQUENCE</scope>
    <source>
        <strain evidence="2">ADurb.Bin160</strain>
    </source>
</reference>
<dbReference type="EMBL" id="MWDB01000009">
    <property type="protein sequence ID" value="OQB41874.1"/>
    <property type="molecule type" value="Genomic_DNA"/>
</dbReference>
<comment type="caution">
    <text evidence="2">The sequence shown here is derived from an EMBL/GenBank/DDBJ whole genome shotgun (WGS) entry which is preliminary data.</text>
</comment>
<gene>
    <name evidence="2" type="ORF">BWY04_00584</name>
</gene>
<dbReference type="AlphaFoldDB" id="A0A1V5ZPR3"/>
<name>A0A1V5ZPR3_9BACT</name>
<evidence type="ECO:0000313" key="2">
    <source>
        <dbReference type="EMBL" id="OQB41874.1"/>
    </source>
</evidence>
<feature type="region of interest" description="Disordered" evidence="1">
    <location>
        <begin position="1"/>
        <end position="22"/>
    </location>
</feature>